<gene>
    <name evidence="12" type="ORF">GCM10009755_08820</name>
</gene>
<keyword evidence="6" id="KW-0269">Exonuclease</keyword>
<protein>
    <submittedName>
        <fullName evidence="12">ATP-dependent DNA helicase</fullName>
    </submittedName>
</protein>
<feature type="binding site" evidence="9">
    <location>
        <begin position="46"/>
        <end position="53"/>
    </location>
    <ligand>
        <name>ATP</name>
        <dbReference type="ChEBI" id="CHEBI:30616"/>
    </ligand>
</feature>
<dbReference type="InterPro" id="IPR000212">
    <property type="entry name" value="DNA_helicase_UvrD/REP"/>
</dbReference>
<keyword evidence="3" id="KW-0227">DNA damage</keyword>
<dbReference type="Proteomes" id="UP001500755">
    <property type="component" value="Unassembled WGS sequence"/>
</dbReference>
<organism evidence="12 13">
    <name type="scientific">Brevibacterium samyangense</name>
    <dbReference type="NCBI Taxonomy" id="366888"/>
    <lineage>
        <taxon>Bacteria</taxon>
        <taxon>Bacillati</taxon>
        <taxon>Actinomycetota</taxon>
        <taxon>Actinomycetes</taxon>
        <taxon>Micrococcales</taxon>
        <taxon>Brevibacteriaceae</taxon>
        <taxon>Brevibacterium</taxon>
    </lineage>
</organism>
<dbReference type="InterPro" id="IPR027417">
    <property type="entry name" value="P-loop_NTPase"/>
</dbReference>
<evidence type="ECO:0000256" key="8">
    <source>
        <dbReference type="ARBA" id="ARBA00023204"/>
    </source>
</evidence>
<reference evidence="13" key="1">
    <citation type="journal article" date="2019" name="Int. J. Syst. Evol. Microbiol.">
        <title>The Global Catalogue of Microorganisms (GCM) 10K type strain sequencing project: providing services to taxonomists for standard genome sequencing and annotation.</title>
        <authorList>
            <consortium name="The Broad Institute Genomics Platform"/>
            <consortium name="The Broad Institute Genome Sequencing Center for Infectious Disease"/>
            <person name="Wu L."/>
            <person name="Ma J."/>
        </authorList>
    </citation>
    <scope>NUCLEOTIDE SEQUENCE [LARGE SCALE GENOMIC DNA]</scope>
    <source>
        <strain evidence="13">JCM 14546</strain>
    </source>
</reference>
<evidence type="ECO:0000256" key="6">
    <source>
        <dbReference type="ARBA" id="ARBA00022839"/>
    </source>
</evidence>
<dbReference type="PANTHER" id="PTHR11070:SF59">
    <property type="entry name" value="DNA 3'-5' HELICASE"/>
    <property type="match status" value="1"/>
</dbReference>
<dbReference type="Pfam" id="PF00580">
    <property type="entry name" value="UvrD-helicase"/>
    <property type="match status" value="1"/>
</dbReference>
<keyword evidence="1" id="KW-0540">Nuclease</keyword>
<dbReference type="EMBL" id="BAAANO010000008">
    <property type="protein sequence ID" value="GAA2002382.1"/>
    <property type="molecule type" value="Genomic_DNA"/>
</dbReference>
<keyword evidence="5 9" id="KW-0347">Helicase</keyword>
<name>A0ABP5ER23_9MICO</name>
<feature type="domain" description="UvrD-like helicase ATP-binding" evidence="11">
    <location>
        <begin position="25"/>
        <end position="358"/>
    </location>
</feature>
<dbReference type="Pfam" id="PF12705">
    <property type="entry name" value="PDDEXK_1"/>
    <property type="match status" value="1"/>
</dbReference>
<evidence type="ECO:0000259" key="11">
    <source>
        <dbReference type="PROSITE" id="PS51198"/>
    </source>
</evidence>
<dbReference type="InterPro" id="IPR014016">
    <property type="entry name" value="UvrD-like_ATP-bd"/>
</dbReference>
<dbReference type="GO" id="GO:0004386">
    <property type="term" value="F:helicase activity"/>
    <property type="evidence" value="ECO:0007669"/>
    <property type="project" value="UniProtKB-KW"/>
</dbReference>
<keyword evidence="7 9" id="KW-0067">ATP-binding</keyword>
<evidence type="ECO:0000256" key="10">
    <source>
        <dbReference type="SAM" id="MobiDB-lite"/>
    </source>
</evidence>
<keyword evidence="4 9" id="KW-0378">Hydrolase</keyword>
<dbReference type="SUPFAM" id="SSF52540">
    <property type="entry name" value="P-loop containing nucleoside triphosphate hydrolases"/>
    <property type="match status" value="1"/>
</dbReference>
<evidence type="ECO:0000256" key="5">
    <source>
        <dbReference type="ARBA" id="ARBA00022806"/>
    </source>
</evidence>
<dbReference type="InterPro" id="IPR011604">
    <property type="entry name" value="PDDEXK-like_dom_sf"/>
</dbReference>
<feature type="region of interest" description="Disordered" evidence="10">
    <location>
        <begin position="1"/>
        <end position="28"/>
    </location>
</feature>
<evidence type="ECO:0000256" key="3">
    <source>
        <dbReference type="ARBA" id="ARBA00022763"/>
    </source>
</evidence>
<keyword evidence="8" id="KW-0234">DNA repair</keyword>
<keyword evidence="13" id="KW-1185">Reference proteome</keyword>
<feature type="region of interest" description="Disordered" evidence="10">
    <location>
        <begin position="735"/>
        <end position="784"/>
    </location>
</feature>
<dbReference type="InterPro" id="IPR038726">
    <property type="entry name" value="PDDEXK_AddAB-type"/>
</dbReference>
<sequence length="1110" mass="118773">MDVQCSVDPGTPPRESGRRREPGPGDDLAPELARALATGTSCAVVGGPGTGKTDLVRRVHAALAGLVPADEVLVLAPDRDHANELRDSVSAGDRAGVRRSPAARSLHSFAFGLVSAFRAAEFGESTRFVSGADQDALLAELLDGYDHAAERGITPPTWTERLSPEVRATAEFRSQLRDVLDRLLERDATPARVRELGRRYRGEWIVAAEILQDYQDLLDVPGFGGVDTASVLARAAGIVRAQRVDSSVRAGTRWSFSGDLVPRVLLVDAAQDVPDAAVPLLVALRDLGTVIGVLGSPDTGTQAFRGATGAVLRAAWTPDPPFAGPTGHRIEVLPAVGDDSRVQGTGAAVSQDFARRVSRLKWRDHLAAEVPMTARSTTVECLTAPSGAERARAIARLLRHWHHDLGLDWADCAVVTRSSGTANGLRQELGSLGVPVDATVLPLAVDPATAPLLRALIVRPEDEEHHRSLVATLLTGVYVGLDPLAMRSLERALLAVDPSLAEVPGPSRPVHALRTWEEDALPPELRRVKALLDAAAEVRLHDPHSALWHLWETAAVADHWERRATGNPVDPLNDRIDAVLRLMSLAEKFASRGTNNAESFAALVLDQDVAQDSLARTGARDVVVVESPAALAHREFRHVVIADVDEGRWPNPRVRGTIFALEDLVDALEGRTPALGDPRVHQARRRAVIEDEAMLFLSALTRAREHAVVVALDDGENSPSIFFHTVQGAARELGPRYASPTSAGDGDATVTDGSAEDADHPSAAGTGAHDGEPEGPVSRRRVRGGPRYPISLREIAGRARSEFGAAEDPVHWADLLVALERAGVAEADPITWSRWWEVSSTEPVHGPEDVVPVNPSAVETFTECSLKWFLTTHGGRSTASQAQAVGTLVHAIAEHHPNGGYAAMKEEFDRGFEAIEFASDWEKEREYAAGTRMIGALDAYIRSRTEDGAELLGAEATVSTRVDDPAVAGPWRITGKMDRLERTSAGLRVVDYKTGKNPVTKDEAKQHAQLGTYQVALEAGGAILADDTRVPAGPAAGGELVFLRRNVLREQPALGVAENPRWALELVSSTARGMRSSVFSATPSPQACAFCPVKTSCPAFALAPTEGAEG</sequence>
<evidence type="ECO:0000313" key="12">
    <source>
        <dbReference type="EMBL" id="GAA2002382.1"/>
    </source>
</evidence>
<dbReference type="RefSeq" id="WP_344307334.1">
    <property type="nucleotide sequence ID" value="NZ_BAAANO010000008.1"/>
</dbReference>
<accession>A0ABP5ER23</accession>
<keyword evidence="2 9" id="KW-0547">Nucleotide-binding</keyword>
<evidence type="ECO:0000256" key="1">
    <source>
        <dbReference type="ARBA" id="ARBA00022722"/>
    </source>
</evidence>
<evidence type="ECO:0000313" key="13">
    <source>
        <dbReference type="Proteomes" id="UP001500755"/>
    </source>
</evidence>
<evidence type="ECO:0000256" key="4">
    <source>
        <dbReference type="ARBA" id="ARBA00022801"/>
    </source>
</evidence>
<comment type="caution">
    <text evidence="12">The sequence shown here is derived from an EMBL/GenBank/DDBJ whole genome shotgun (WGS) entry which is preliminary data.</text>
</comment>
<dbReference type="PANTHER" id="PTHR11070">
    <property type="entry name" value="UVRD / RECB / PCRA DNA HELICASE FAMILY MEMBER"/>
    <property type="match status" value="1"/>
</dbReference>
<dbReference type="Gene3D" id="1.10.10.160">
    <property type="match status" value="1"/>
</dbReference>
<evidence type="ECO:0000256" key="7">
    <source>
        <dbReference type="ARBA" id="ARBA00022840"/>
    </source>
</evidence>
<proteinExistence type="predicted"/>
<dbReference type="PROSITE" id="PS51198">
    <property type="entry name" value="UVRD_HELICASE_ATP_BIND"/>
    <property type="match status" value="1"/>
</dbReference>
<evidence type="ECO:0000256" key="9">
    <source>
        <dbReference type="PROSITE-ProRule" id="PRU00560"/>
    </source>
</evidence>
<dbReference type="Gene3D" id="3.90.320.10">
    <property type="match status" value="1"/>
</dbReference>
<dbReference type="Gene3D" id="3.40.50.300">
    <property type="entry name" value="P-loop containing nucleotide triphosphate hydrolases"/>
    <property type="match status" value="2"/>
</dbReference>
<dbReference type="InterPro" id="IPR013986">
    <property type="entry name" value="DExx_box_DNA_helicase_dom_sf"/>
</dbReference>
<evidence type="ECO:0000256" key="2">
    <source>
        <dbReference type="ARBA" id="ARBA00022741"/>
    </source>
</evidence>
<dbReference type="Gene3D" id="1.10.486.10">
    <property type="entry name" value="PCRA, domain 4"/>
    <property type="match status" value="1"/>
</dbReference>